<comment type="caution">
    <text evidence="6">The sequence shown here is derived from an EMBL/GenBank/DDBJ whole genome shotgun (WGS) entry which is preliminary data.</text>
</comment>
<dbReference type="GO" id="GO:0006412">
    <property type="term" value="P:translation"/>
    <property type="evidence" value="ECO:0007669"/>
    <property type="project" value="InterPro"/>
</dbReference>
<organism evidence="6 7">
    <name type="scientific">Candidatus Roizmanbacteria bacterium RIFCSPLOWO2_01_FULL_37_12</name>
    <dbReference type="NCBI Taxonomy" id="1802056"/>
    <lineage>
        <taxon>Bacteria</taxon>
        <taxon>Candidatus Roizmaniibacteriota</taxon>
    </lineage>
</organism>
<dbReference type="Proteomes" id="UP000177698">
    <property type="component" value="Unassembled WGS sequence"/>
</dbReference>
<dbReference type="NCBIfam" id="TIGR00030">
    <property type="entry name" value="S21p"/>
    <property type="match status" value="1"/>
</dbReference>
<dbReference type="GO" id="GO:0005840">
    <property type="term" value="C:ribosome"/>
    <property type="evidence" value="ECO:0007669"/>
    <property type="project" value="UniProtKB-KW"/>
</dbReference>
<evidence type="ECO:0000256" key="3">
    <source>
        <dbReference type="ARBA" id="ARBA00023274"/>
    </source>
</evidence>
<proteinExistence type="inferred from homology"/>
<sequence length="69" mass="8577">MVYVSKKKGESKDILFRKFTRMFIEENVVDEVRKKQFYKKPSLQRKEKEKELLKSRRRSRSFGRNYQSR</sequence>
<reference evidence="6 7" key="1">
    <citation type="journal article" date="2016" name="Nat. Commun.">
        <title>Thousands of microbial genomes shed light on interconnected biogeochemical processes in an aquifer system.</title>
        <authorList>
            <person name="Anantharaman K."/>
            <person name="Brown C.T."/>
            <person name="Hug L.A."/>
            <person name="Sharon I."/>
            <person name="Castelle C.J."/>
            <person name="Probst A.J."/>
            <person name="Thomas B.C."/>
            <person name="Singh A."/>
            <person name="Wilkins M.J."/>
            <person name="Karaoz U."/>
            <person name="Brodie E.L."/>
            <person name="Williams K.H."/>
            <person name="Hubbard S.S."/>
            <person name="Banfield J.F."/>
        </authorList>
    </citation>
    <scope>NUCLEOTIDE SEQUENCE [LARGE SCALE GENOMIC DNA]</scope>
</reference>
<feature type="region of interest" description="Disordered" evidence="5">
    <location>
        <begin position="45"/>
        <end position="69"/>
    </location>
</feature>
<evidence type="ECO:0000256" key="4">
    <source>
        <dbReference type="ARBA" id="ARBA00035135"/>
    </source>
</evidence>
<comment type="similarity">
    <text evidence="1">Belongs to the bacterial ribosomal protein bS21 family.</text>
</comment>
<feature type="compositionally biased region" description="Basic and acidic residues" evidence="5">
    <location>
        <begin position="45"/>
        <end position="54"/>
    </location>
</feature>
<keyword evidence="3" id="KW-0687">Ribonucleoprotein</keyword>
<evidence type="ECO:0000313" key="7">
    <source>
        <dbReference type="Proteomes" id="UP000177698"/>
    </source>
</evidence>
<dbReference type="Gene3D" id="1.20.5.1150">
    <property type="entry name" value="Ribosomal protein S8"/>
    <property type="match status" value="1"/>
</dbReference>
<evidence type="ECO:0000256" key="1">
    <source>
        <dbReference type="ARBA" id="ARBA00006640"/>
    </source>
</evidence>
<dbReference type="Pfam" id="PF01165">
    <property type="entry name" value="Ribosomal_S21"/>
    <property type="match status" value="1"/>
</dbReference>
<protein>
    <recommendedName>
        <fullName evidence="4">Small ribosomal subunit protein bS21</fullName>
    </recommendedName>
</protein>
<dbReference type="GO" id="GO:1990904">
    <property type="term" value="C:ribonucleoprotein complex"/>
    <property type="evidence" value="ECO:0007669"/>
    <property type="project" value="UniProtKB-KW"/>
</dbReference>
<evidence type="ECO:0000256" key="2">
    <source>
        <dbReference type="ARBA" id="ARBA00022980"/>
    </source>
</evidence>
<gene>
    <name evidence="6" type="ORF">A2954_03090</name>
</gene>
<evidence type="ECO:0000256" key="5">
    <source>
        <dbReference type="SAM" id="MobiDB-lite"/>
    </source>
</evidence>
<evidence type="ECO:0000313" key="6">
    <source>
        <dbReference type="EMBL" id="OGK40361.1"/>
    </source>
</evidence>
<dbReference type="InterPro" id="IPR038380">
    <property type="entry name" value="Ribosomal_bS21_sf"/>
</dbReference>
<dbReference type="InterPro" id="IPR001911">
    <property type="entry name" value="Ribosomal_bS21"/>
</dbReference>
<dbReference type="EMBL" id="MGAG01000026">
    <property type="protein sequence ID" value="OGK40361.1"/>
    <property type="molecule type" value="Genomic_DNA"/>
</dbReference>
<name>A0A1F7IAH6_9BACT</name>
<accession>A0A1F7IAH6</accession>
<dbReference type="GO" id="GO:0003735">
    <property type="term" value="F:structural constituent of ribosome"/>
    <property type="evidence" value="ECO:0007669"/>
    <property type="project" value="InterPro"/>
</dbReference>
<keyword evidence="2 6" id="KW-0689">Ribosomal protein</keyword>
<dbReference type="AlphaFoldDB" id="A0A1F7IAH6"/>
<dbReference type="STRING" id="1802056.A2954_03090"/>